<name>A0A066RW76_9GAMM</name>
<keyword evidence="3" id="KW-1185">Reference proteome</keyword>
<proteinExistence type="predicted"/>
<dbReference type="Pfam" id="PF01636">
    <property type="entry name" value="APH"/>
    <property type="match status" value="1"/>
</dbReference>
<comment type="caution">
    <text evidence="2">The sequence shown here is derived from an EMBL/GenBank/DDBJ whole genome shotgun (WGS) entry which is preliminary data.</text>
</comment>
<dbReference type="InterPro" id="IPR002575">
    <property type="entry name" value="Aminoglycoside_PTrfase"/>
</dbReference>
<reference evidence="2 3" key="1">
    <citation type="submission" date="2014-04" db="EMBL/GenBank/DDBJ databases">
        <title>Draft genome sequence of Photobacterium halotolerans S2753: a solonamide, ngercheumicin and holomycin producer.</title>
        <authorList>
            <person name="Machado H.R."/>
            <person name="Gram L."/>
        </authorList>
    </citation>
    <scope>NUCLEOTIDE SEQUENCE [LARGE SCALE GENOMIC DNA]</scope>
    <source>
        <strain evidence="2 3">S2753</strain>
    </source>
</reference>
<sequence length="262" mass="29952">MFRQELTQMGHAQVLLKEDHGVPYIEKRHATDVEMHFYLNIAPQLATLGVHTPRLYHCDTENHVLQLEYIPTPVTLEALNEDSRCFRQLAAIHHFSRLPEHPKRLHQWTEQQTVQALRHLQLPGTAEAHLHQLRAQSETLFYPHACLSGDSNAGNWGIRDNGDLVLFDWERFGEGSPAIDLAPLVKGMGDLASYQAIAERYLAHSSLLSKPTLIQHLILAKAWIVVDVVNILKDRNKPDADTYLNWFRQVLPAWLHKHSGDV</sequence>
<dbReference type="InterPro" id="IPR011009">
    <property type="entry name" value="Kinase-like_dom_sf"/>
</dbReference>
<evidence type="ECO:0000313" key="3">
    <source>
        <dbReference type="Proteomes" id="UP000027192"/>
    </source>
</evidence>
<dbReference type="STRING" id="1654360.EA58_01785"/>
<dbReference type="AlphaFoldDB" id="A0A066RW76"/>
<evidence type="ECO:0000259" key="1">
    <source>
        <dbReference type="Pfam" id="PF01636"/>
    </source>
</evidence>
<dbReference type="SUPFAM" id="SSF56112">
    <property type="entry name" value="Protein kinase-like (PK-like)"/>
    <property type="match status" value="1"/>
</dbReference>
<accession>A0A066RW76</accession>
<feature type="domain" description="Aminoglycoside phosphotransferase" evidence="1">
    <location>
        <begin position="13"/>
        <end position="187"/>
    </location>
</feature>
<dbReference type="Gene3D" id="3.90.1200.10">
    <property type="match status" value="1"/>
</dbReference>
<organism evidence="2 3">
    <name type="scientific">Photobacterium galatheae</name>
    <dbReference type="NCBI Taxonomy" id="1654360"/>
    <lineage>
        <taxon>Bacteria</taxon>
        <taxon>Pseudomonadati</taxon>
        <taxon>Pseudomonadota</taxon>
        <taxon>Gammaproteobacteria</taxon>
        <taxon>Vibrionales</taxon>
        <taxon>Vibrionaceae</taxon>
        <taxon>Photobacterium</taxon>
    </lineage>
</organism>
<dbReference type="Proteomes" id="UP000027192">
    <property type="component" value="Unassembled WGS sequence"/>
</dbReference>
<protein>
    <recommendedName>
        <fullName evidence="1">Aminoglycoside phosphotransferase domain-containing protein</fullName>
    </recommendedName>
</protein>
<gene>
    <name evidence="2" type="ORF">EA58_01785</name>
</gene>
<dbReference type="OrthoDB" id="4833090at2"/>
<evidence type="ECO:0000313" key="2">
    <source>
        <dbReference type="EMBL" id="KDM93366.1"/>
    </source>
</evidence>
<dbReference type="EMBL" id="JMIB01000003">
    <property type="protein sequence ID" value="KDM93366.1"/>
    <property type="molecule type" value="Genomic_DNA"/>
</dbReference>